<gene>
    <name evidence="1" type="ORF">Asalp_27870</name>
</gene>
<dbReference type="EMBL" id="CP022426">
    <property type="protein sequence ID" value="ATP09912.1"/>
    <property type="molecule type" value="Genomic_DNA"/>
</dbReference>
<evidence type="ECO:0000313" key="2">
    <source>
        <dbReference type="Proteomes" id="UP000222916"/>
    </source>
</evidence>
<dbReference type="AlphaFoldDB" id="A0A2D1QI27"/>
<dbReference type="RefSeq" id="WP_139723377.1">
    <property type="nucleotide sequence ID" value="NZ_ARYZ02000131.1"/>
</dbReference>
<evidence type="ECO:0000313" key="1">
    <source>
        <dbReference type="EMBL" id="ATP09912.1"/>
    </source>
</evidence>
<dbReference type="Proteomes" id="UP000222916">
    <property type="component" value="Chromosome"/>
</dbReference>
<sequence>MLIIVNESIINAYSVNSVKFRSSLNNILNSHFNKKHFVYITPKVARTIKSLNTGEWSNFLSEETIIKIDQIANHCMLHGSINSSVSFHIHIYYDRIISPITDVDVGVDNASIWSFSILSDLEWILNPAFIYGENIDDSTLFEYIAKSTAMKRGLKNKNIKFRREMTGGCGNIKNVIKTRNKDAPDVKSPCFFIADSDYKFPRDEIHSIRKGSKTGLVNYNHSAPMSLYITKAREVENLIPIELLISALDDKSKTEISIANALVAIDLFYKNYPEHYKYIDIKEGTCLHKVNDHVTCRKFFRQTEEHTTTPCSDATHQSCFQLTPKLGDIVLSTLNDYINRKGERYLSTFTMAKNTDEWLQLEQILFSISLCNDSQLM</sequence>
<protein>
    <submittedName>
        <fullName evidence="1">Uncharacterized protein</fullName>
    </submittedName>
</protein>
<reference evidence="2" key="1">
    <citation type="journal article" date="2018" name="BMC Genomics">
        <title>The complete and fully assembled genome sequence of Aeromonas salmonicida subsp. pectinolytica and its comparative analysis with other Aeromonas species: investigation of the mobilome in environmental and pathogenic strains.</title>
        <authorList>
            <person name="Pfeiffer F."/>
            <person name="Zamora-Lagos M.A."/>
            <person name="Blettinger M."/>
            <person name="Yeroslaviz A."/>
            <person name="Dahl A."/>
            <person name="Gruber S."/>
            <person name="Habermann B.H."/>
        </authorList>
    </citation>
    <scope>NUCLEOTIDE SEQUENCE [LARGE SCALE GENOMIC DNA]</scope>
    <source>
        <strain evidence="2">34mel</strain>
    </source>
</reference>
<name>A0A2D1QI27_AERSA</name>
<proteinExistence type="predicted"/>
<accession>A0A2D1QI27</accession>
<organism evidence="1 2">
    <name type="scientific">Aeromonas salmonicida subsp. pectinolytica 34mel</name>
    <dbReference type="NCBI Taxonomy" id="1324960"/>
    <lineage>
        <taxon>Bacteria</taxon>
        <taxon>Pseudomonadati</taxon>
        <taxon>Pseudomonadota</taxon>
        <taxon>Gammaproteobacteria</taxon>
        <taxon>Aeromonadales</taxon>
        <taxon>Aeromonadaceae</taxon>
        <taxon>Aeromonas</taxon>
    </lineage>
</organism>